<dbReference type="PANTHER" id="PTHR21666">
    <property type="entry name" value="PEPTIDASE-RELATED"/>
    <property type="match status" value="1"/>
</dbReference>
<feature type="compositionally biased region" description="Low complexity" evidence="1">
    <location>
        <begin position="489"/>
        <end position="503"/>
    </location>
</feature>
<comment type="caution">
    <text evidence="3">The sequence shown here is derived from an EMBL/GenBank/DDBJ whole genome shotgun (WGS) entry which is preliminary data.</text>
</comment>
<feature type="domain" description="M23ase beta-sheet core" evidence="2">
    <location>
        <begin position="721"/>
        <end position="824"/>
    </location>
</feature>
<dbReference type="SUPFAM" id="SSF51261">
    <property type="entry name" value="Duplicated hybrid motif"/>
    <property type="match status" value="1"/>
</dbReference>
<evidence type="ECO:0000259" key="2">
    <source>
        <dbReference type="Pfam" id="PF01551"/>
    </source>
</evidence>
<dbReference type="Pfam" id="PF01551">
    <property type="entry name" value="Peptidase_M23"/>
    <property type="match status" value="1"/>
</dbReference>
<dbReference type="InterPro" id="IPR011055">
    <property type="entry name" value="Dup_hybrid_motif"/>
</dbReference>
<dbReference type="Gene3D" id="2.70.70.10">
    <property type="entry name" value="Glucose Permease (Domain IIA)"/>
    <property type="match status" value="1"/>
</dbReference>
<evidence type="ECO:0000313" key="3">
    <source>
        <dbReference type="EMBL" id="MCA9376410.1"/>
    </source>
</evidence>
<name>A0A955I0G4_9BACT</name>
<reference evidence="3" key="2">
    <citation type="journal article" date="2021" name="Microbiome">
        <title>Successional dynamics and alternative stable states in a saline activated sludge microbial community over 9 years.</title>
        <authorList>
            <person name="Wang Y."/>
            <person name="Ye J."/>
            <person name="Ju F."/>
            <person name="Liu L."/>
            <person name="Boyd J.A."/>
            <person name="Deng Y."/>
            <person name="Parks D.H."/>
            <person name="Jiang X."/>
            <person name="Yin X."/>
            <person name="Woodcroft B.J."/>
            <person name="Tyson G.W."/>
            <person name="Hugenholtz P."/>
            <person name="Polz M.F."/>
            <person name="Zhang T."/>
        </authorList>
    </citation>
    <scope>NUCLEOTIDE SEQUENCE</scope>
    <source>
        <strain evidence="3">HKST-UBA17</strain>
    </source>
</reference>
<feature type="region of interest" description="Disordered" evidence="1">
    <location>
        <begin position="397"/>
        <end position="548"/>
    </location>
</feature>
<accession>A0A955I0G4</accession>
<dbReference type="InterPro" id="IPR016047">
    <property type="entry name" value="M23ase_b-sheet_dom"/>
</dbReference>
<dbReference type="Proteomes" id="UP000741282">
    <property type="component" value="Unassembled WGS sequence"/>
</dbReference>
<feature type="compositionally biased region" description="Basic and acidic residues" evidence="1">
    <location>
        <begin position="430"/>
        <end position="454"/>
    </location>
</feature>
<reference evidence="3" key="1">
    <citation type="submission" date="2020-04" db="EMBL/GenBank/DDBJ databases">
        <authorList>
            <person name="Zhang T."/>
        </authorList>
    </citation>
    <scope>NUCLEOTIDE SEQUENCE</scope>
    <source>
        <strain evidence="3">HKST-UBA17</strain>
    </source>
</reference>
<proteinExistence type="predicted"/>
<dbReference type="EMBL" id="JAGQLN010000002">
    <property type="protein sequence ID" value="MCA9376410.1"/>
    <property type="molecule type" value="Genomic_DNA"/>
</dbReference>
<evidence type="ECO:0000313" key="4">
    <source>
        <dbReference type="Proteomes" id="UP000741282"/>
    </source>
</evidence>
<dbReference type="PANTHER" id="PTHR21666:SF270">
    <property type="entry name" value="MUREIN HYDROLASE ACTIVATOR ENVC"/>
    <property type="match status" value="1"/>
</dbReference>
<dbReference type="NCBIfam" id="NF033679">
    <property type="entry name" value="DNRLRE_dom"/>
    <property type="match status" value="1"/>
</dbReference>
<protein>
    <submittedName>
        <fullName evidence="3">Peptidoglycan DD-metalloendopeptidase family protein</fullName>
    </submittedName>
</protein>
<feature type="compositionally biased region" description="Polar residues" evidence="1">
    <location>
        <begin position="511"/>
        <end position="522"/>
    </location>
</feature>
<evidence type="ECO:0000256" key="1">
    <source>
        <dbReference type="SAM" id="MobiDB-lite"/>
    </source>
</evidence>
<feature type="compositionally biased region" description="Basic and acidic residues" evidence="1">
    <location>
        <begin position="539"/>
        <end position="548"/>
    </location>
</feature>
<sequence length="864" mass="98303">MRYYIAILLSFIIMMLTLVKITHAVEYHKIEVDEDAYAKEYWPTSGTVNLGYLSVGFNSLYPEKRTRTYLQFDLNRLDKDTPVEIDKAELILSYYPAGRQDIGEMIITSVEDISSWNSLNWYSQPLQIGEPIHPKYSIVGRDHHMDVTALIRTIFAQKRIATLRLTYEDEFNTSIRFYSSECFSANLFYKPNCTDGMQPRLLVNTHMSLEKPILQDTSIEVFDISPISLDWSIPSYLRLLEQNSDIVDLVQISKDQEFTVYEEYEGENGRVLWTPEEEGSFYWRIKRGENEDPENHIYSSIGNITVLELLNVKPEIVRNDDTFTLFTDLPPVNSSLMTQWYVGGRIIENDQITIGDICIGRTEENLSAKIFAGEIHSSESDSLLIHCDQEDELIDEDDPTLVDPHLDDPTLVDPPQIDPPLDDNSSDEGSIEKPDHDKDRGSKEKPENSDKDTTTDSSSNDPKDQLGQDSQRSNERINSPDKTANDLKNSNNPTPPNTEVTTTDPEKQKQLTEPISNDSSQEYVDERSGEEILGTNIEKNSDKNKEGRKIEKADIKCHEEDCKGWKLQTLENIPAGKDLYWIRILLVHEDLGDNCSSEDRDCKKKYEICGGVEKVSTHSILHVGRLALSPYQKQTTTDLTEFLFATKTDLVGQKATLRVSQSLWKSSRFCSTEHVELSFQIEKIPQAKRIPDPSDKRPYSFPFPYTIGVTQWHGNTVFSKPHTGIDFGATLEPIFALSQGVVASAGYDRYYGECQSGGYYLNIKHPDGKHSVYMHLDGNSFSKYKWKVGDPVRKAQTLGLSGNSGSYNCQPLGYHLHLETRDGSAQSTHTDPVRSIRYDWDDVLTINAERFPGRLSGDNPHPWK</sequence>
<feature type="compositionally biased region" description="Basic and acidic residues" evidence="1">
    <location>
        <begin position="461"/>
        <end position="485"/>
    </location>
</feature>
<gene>
    <name evidence="3" type="ORF">KC685_00635</name>
</gene>
<dbReference type="AlphaFoldDB" id="A0A955I0G4"/>
<dbReference type="CDD" id="cd12797">
    <property type="entry name" value="M23_peptidase"/>
    <property type="match status" value="1"/>
</dbReference>
<dbReference type="GO" id="GO:0004222">
    <property type="term" value="F:metalloendopeptidase activity"/>
    <property type="evidence" value="ECO:0007669"/>
    <property type="project" value="TreeGrafter"/>
</dbReference>
<organism evidence="3 4">
    <name type="scientific">Candidatus Dojkabacteria bacterium</name>
    <dbReference type="NCBI Taxonomy" id="2099670"/>
    <lineage>
        <taxon>Bacteria</taxon>
        <taxon>Candidatus Dojkabacteria</taxon>
    </lineage>
</organism>
<dbReference type="InterPro" id="IPR050570">
    <property type="entry name" value="Cell_wall_metabolism_enzyme"/>
</dbReference>